<dbReference type="Pfam" id="PF00383">
    <property type="entry name" value="dCMP_cyt_deam_1"/>
    <property type="match status" value="1"/>
</dbReference>
<dbReference type="Proteomes" id="UP000317648">
    <property type="component" value="Chromosome"/>
</dbReference>
<dbReference type="PANTHER" id="PTHR11079">
    <property type="entry name" value="CYTOSINE DEAMINASE FAMILY MEMBER"/>
    <property type="match status" value="1"/>
</dbReference>
<dbReference type="CDD" id="cd01285">
    <property type="entry name" value="nucleoside_deaminase"/>
    <property type="match status" value="1"/>
</dbReference>
<evidence type="ECO:0000256" key="1">
    <source>
        <dbReference type="ARBA" id="ARBA00022723"/>
    </source>
</evidence>
<evidence type="ECO:0000256" key="2">
    <source>
        <dbReference type="ARBA" id="ARBA00022833"/>
    </source>
</evidence>
<evidence type="ECO:0000313" key="5">
    <source>
        <dbReference type="Proteomes" id="UP000317648"/>
    </source>
</evidence>
<dbReference type="PROSITE" id="PS51747">
    <property type="entry name" value="CYT_DCMP_DEAMINASES_2"/>
    <property type="match status" value="1"/>
</dbReference>
<dbReference type="AlphaFoldDB" id="A0A518DU16"/>
<sequence>MQPHDYYMQKAIQAARNNKVHPFGAVIVDRRDGQIVADGFNRSSLNPTWHGEIDAINRCATEHRPGDWSPLSLYTTAEPCPMCQSAILWSGIGEVYFGVDIARLQELGWRQIEIPAAEVVARFPQGACLVEGGILREECDALFRDAAFP</sequence>
<dbReference type="PANTHER" id="PTHR11079:SF203">
    <property type="entry name" value="CMP_DCMP-TYPE DEAMINASE DOMAIN-CONTAINING PROTEIN"/>
    <property type="match status" value="1"/>
</dbReference>
<name>A0A518DU16_9BACT</name>
<accession>A0A518DU16</accession>
<reference evidence="4 5" key="1">
    <citation type="submission" date="2019-02" db="EMBL/GenBank/DDBJ databases">
        <title>Deep-cultivation of Planctomycetes and their phenomic and genomic characterization uncovers novel biology.</title>
        <authorList>
            <person name="Wiegand S."/>
            <person name="Jogler M."/>
            <person name="Boedeker C."/>
            <person name="Pinto D."/>
            <person name="Vollmers J."/>
            <person name="Rivas-Marin E."/>
            <person name="Kohn T."/>
            <person name="Peeters S.H."/>
            <person name="Heuer A."/>
            <person name="Rast P."/>
            <person name="Oberbeckmann S."/>
            <person name="Bunk B."/>
            <person name="Jeske O."/>
            <person name="Meyerdierks A."/>
            <person name="Storesund J.E."/>
            <person name="Kallscheuer N."/>
            <person name="Luecker S."/>
            <person name="Lage O.M."/>
            <person name="Pohl T."/>
            <person name="Merkel B.J."/>
            <person name="Hornburger P."/>
            <person name="Mueller R.-W."/>
            <person name="Bruemmer F."/>
            <person name="Labrenz M."/>
            <person name="Spormann A.M."/>
            <person name="Op den Camp H."/>
            <person name="Overmann J."/>
            <person name="Amann R."/>
            <person name="Jetten M.S.M."/>
            <person name="Mascher T."/>
            <person name="Medema M.H."/>
            <person name="Devos D.P."/>
            <person name="Kaster A.-K."/>
            <person name="Ovreas L."/>
            <person name="Rohde M."/>
            <person name="Galperin M.Y."/>
            <person name="Jogler C."/>
        </authorList>
    </citation>
    <scope>NUCLEOTIDE SEQUENCE [LARGE SCALE GENOMIC DNA]</scope>
    <source>
        <strain evidence="4 5">Pla85_3_4</strain>
    </source>
</reference>
<dbReference type="RefSeq" id="WP_145054081.1">
    <property type="nucleotide sequence ID" value="NZ_CP036433.1"/>
</dbReference>
<dbReference type="InterPro" id="IPR016193">
    <property type="entry name" value="Cytidine_deaminase-like"/>
</dbReference>
<keyword evidence="2" id="KW-0862">Zinc</keyword>
<dbReference type="SUPFAM" id="SSF53927">
    <property type="entry name" value="Cytidine deaminase-like"/>
    <property type="match status" value="1"/>
</dbReference>
<dbReference type="Gene3D" id="3.40.140.10">
    <property type="entry name" value="Cytidine Deaminase, domain 2"/>
    <property type="match status" value="1"/>
</dbReference>
<dbReference type="PROSITE" id="PS00903">
    <property type="entry name" value="CYT_DCMP_DEAMINASES_1"/>
    <property type="match status" value="1"/>
</dbReference>
<organism evidence="4 5">
    <name type="scientific">Lignipirellula cremea</name>
    <dbReference type="NCBI Taxonomy" id="2528010"/>
    <lineage>
        <taxon>Bacteria</taxon>
        <taxon>Pseudomonadati</taxon>
        <taxon>Planctomycetota</taxon>
        <taxon>Planctomycetia</taxon>
        <taxon>Pirellulales</taxon>
        <taxon>Pirellulaceae</taxon>
        <taxon>Lignipirellula</taxon>
    </lineage>
</organism>
<dbReference type="InterPro" id="IPR002125">
    <property type="entry name" value="CMP_dCMP_dom"/>
</dbReference>
<evidence type="ECO:0000313" key="4">
    <source>
        <dbReference type="EMBL" id="QDU95326.1"/>
    </source>
</evidence>
<proteinExistence type="predicted"/>
<keyword evidence="1" id="KW-0479">Metal-binding</keyword>
<feature type="domain" description="CMP/dCMP-type deaminase" evidence="3">
    <location>
        <begin position="2"/>
        <end position="111"/>
    </location>
</feature>
<evidence type="ECO:0000259" key="3">
    <source>
        <dbReference type="PROSITE" id="PS51747"/>
    </source>
</evidence>
<gene>
    <name evidence="4" type="primary">guaD</name>
    <name evidence="4" type="ORF">Pla8534_31410</name>
</gene>
<dbReference type="EMBL" id="CP036433">
    <property type="protein sequence ID" value="QDU95326.1"/>
    <property type="molecule type" value="Genomic_DNA"/>
</dbReference>
<dbReference type="InterPro" id="IPR016192">
    <property type="entry name" value="APOBEC/CMP_deaminase_Zn-bd"/>
</dbReference>
<protein>
    <submittedName>
        <fullName evidence="4">Guanine deaminase</fullName>
        <ecNumber evidence="4">3.5.4.3</ecNumber>
    </submittedName>
</protein>
<keyword evidence="5" id="KW-1185">Reference proteome</keyword>
<dbReference type="OrthoDB" id="9802676at2"/>
<keyword evidence="4" id="KW-0378">Hydrolase</keyword>
<dbReference type="GO" id="GO:0052717">
    <property type="term" value="F:tRNA-specific adenosine-34 deaminase activity"/>
    <property type="evidence" value="ECO:0007669"/>
    <property type="project" value="TreeGrafter"/>
</dbReference>
<dbReference type="GO" id="GO:0002100">
    <property type="term" value="P:tRNA wobble adenosine to inosine editing"/>
    <property type="evidence" value="ECO:0007669"/>
    <property type="project" value="TreeGrafter"/>
</dbReference>
<dbReference type="KEGG" id="lcre:Pla8534_31410"/>
<dbReference type="GO" id="GO:0008892">
    <property type="term" value="F:guanine deaminase activity"/>
    <property type="evidence" value="ECO:0007669"/>
    <property type="project" value="UniProtKB-EC"/>
</dbReference>
<dbReference type="EC" id="3.5.4.3" evidence="4"/>
<dbReference type="GO" id="GO:0008270">
    <property type="term" value="F:zinc ion binding"/>
    <property type="evidence" value="ECO:0007669"/>
    <property type="project" value="InterPro"/>
</dbReference>